<dbReference type="InterPro" id="IPR001345">
    <property type="entry name" value="PG/BPGM_mutase_AS"/>
</dbReference>
<feature type="binding site" evidence="4">
    <location>
        <position position="106"/>
    </location>
    <ligand>
        <name>substrate</name>
    </ligand>
</feature>
<dbReference type="OrthoDB" id="9781415at2"/>
<evidence type="ECO:0000256" key="3">
    <source>
        <dbReference type="PIRSR" id="PIRSR613078-1"/>
    </source>
</evidence>
<name>A0A1H2X9K5_THIRO</name>
<keyword evidence="1" id="KW-0324">Glycolysis</keyword>
<evidence type="ECO:0000313" key="5">
    <source>
        <dbReference type="EMBL" id="SDW89491.1"/>
    </source>
</evidence>
<dbReference type="InterPro" id="IPR050275">
    <property type="entry name" value="PGM_Phosphatase"/>
</dbReference>
<accession>A0A1H2X9K5</accession>
<dbReference type="InterPro" id="IPR029033">
    <property type="entry name" value="His_PPase_superfam"/>
</dbReference>
<dbReference type="GO" id="GO:0005737">
    <property type="term" value="C:cytoplasm"/>
    <property type="evidence" value="ECO:0007669"/>
    <property type="project" value="TreeGrafter"/>
</dbReference>
<gene>
    <name evidence="5" type="ORF">SAMN05421783_11091</name>
</gene>
<feature type="binding site" evidence="4">
    <location>
        <position position="70"/>
    </location>
    <ligand>
        <name>substrate</name>
    </ligand>
</feature>
<organism evidence="5 6">
    <name type="scientific">Thiocapsa roseopersicina</name>
    <dbReference type="NCBI Taxonomy" id="1058"/>
    <lineage>
        <taxon>Bacteria</taxon>
        <taxon>Pseudomonadati</taxon>
        <taxon>Pseudomonadota</taxon>
        <taxon>Gammaproteobacteria</taxon>
        <taxon>Chromatiales</taxon>
        <taxon>Chromatiaceae</taxon>
        <taxon>Thiocapsa</taxon>
    </lineage>
</organism>
<dbReference type="Proteomes" id="UP000198816">
    <property type="component" value="Unassembled WGS sequence"/>
</dbReference>
<dbReference type="EMBL" id="FNNZ01000010">
    <property type="protein sequence ID" value="SDW89491.1"/>
    <property type="molecule type" value="Genomic_DNA"/>
</dbReference>
<dbReference type="GO" id="GO:0016791">
    <property type="term" value="F:phosphatase activity"/>
    <property type="evidence" value="ECO:0007669"/>
    <property type="project" value="TreeGrafter"/>
</dbReference>
<dbReference type="AlphaFoldDB" id="A0A1H2X9K5"/>
<dbReference type="Gene3D" id="3.40.50.1240">
    <property type="entry name" value="Phosphoglycerate mutase-like"/>
    <property type="match status" value="1"/>
</dbReference>
<evidence type="ECO:0000313" key="6">
    <source>
        <dbReference type="Proteomes" id="UP000198816"/>
    </source>
</evidence>
<protein>
    <submittedName>
        <fullName evidence="5">Phosphoglycerate mutase</fullName>
    </submittedName>
</protein>
<dbReference type="SMART" id="SM00855">
    <property type="entry name" value="PGAM"/>
    <property type="match status" value="1"/>
</dbReference>
<sequence length="222" mass="24291">MTLMTDTDDAHIPTTICVTRHGETDWNITGVLQGWIDVPLNDNGRKQALEMADAFKDSGFSQVWTSPLSRASETARIVAEVLGLPSPIHSDGLKERNFGRVQGMTKQDLSVLHPGLHADIMRRDPACRFEEGESPDEFADRIVAALHEIARRHPGERVLAMTHGWVMDVITRHARGLPRTLVLEMKRKNGESLWLAVTAGSVFSVCDAGNEAQASSASGDGV</sequence>
<dbReference type="PROSITE" id="PS00175">
    <property type="entry name" value="PG_MUTASE"/>
    <property type="match status" value="1"/>
</dbReference>
<feature type="active site" description="Proton donor/acceptor" evidence="3">
    <location>
        <position position="95"/>
    </location>
</feature>
<proteinExistence type="predicted"/>
<dbReference type="InterPro" id="IPR013078">
    <property type="entry name" value="His_Pase_superF_clade-1"/>
</dbReference>
<reference evidence="6" key="1">
    <citation type="submission" date="2016-10" db="EMBL/GenBank/DDBJ databases">
        <authorList>
            <person name="Varghese N."/>
            <person name="Submissions S."/>
        </authorList>
    </citation>
    <scope>NUCLEOTIDE SEQUENCE [LARGE SCALE GENOMIC DNA]</scope>
    <source>
        <strain evidence="6">DSM 217</strain>
    </source>
</reference>
<keyword evidence="2" id="KW-0413">Isomerase</keyword>
<evidence type="ECO:0000256" key="2">
    <source>
        <dbReference type="ARBA" id="ARBA00023235"/>
    </source>
</evidence>
<evidence type="ECO:0000256" key="1">
    <source>
        <dbReference type="ARBA" id="ARBA00023152"/>
    </source>
</evidence>
<dbReference type="CDD" id="cd07067">
    <property type="entry name" value="HP_PGM_like"/>
    <property type="match status" value="1"/>
</dbReference>
<dbReference type="SUPFAM" id="SSF53254">
    <property type="entry name" value="Phosphoglycerate mutase-like"/>
    <property type="match status" value="1"/>
</dbReference>
<feature type="active site" description="Tele-phosphohistidine intermediate" evidence="3">
    <location>
        <position position="21"/>
    </location>
</feature>
<dbReference type="PANTHER" id="PTHR48100">
    <property type="entry name" value="BROAD-SPECIFICITY PHOSPHATASE YOR283W-RELATED"/>
    <property type="match status" value="1"/>
</dbReference>
<dbReference type="STRING" id="1058.SAMN05421783_11091"/>
<dbReference type="PANTHER" id="PTHR48100:SF1">
    <property type="entry name" value="HISTIDINE PHOSPHATASE FAMILY PROTEIN-RELATED"/>
    <property type="match status" value="1"/>
</dbReference>
<evidence type="ECO:0000256" key="4">
    <source>
        <dbReference type="PIRSR" id="PIRSR613078-2"/>
    </source>
</evidence>
<feature type="binding site" evidence="4">
    <location>
        <begin position="122"/>
        <end position="123"/>
    </location>
    <ligand>
        <name>substrate</name>
    </ligand>
</feature>
<keyword evidence="6" id="KW-1185">Reference proteome</keyword>
<feature type="binding site" evidence="4">
    <location>
        <begin position="20"/>
        <end position="27"/>
    </location>
    <ligand>
        <name>substrate</name>
    </ligand>
</feature>
<dbReference type="Pfam" id="PF00300">
    <property type="entry name" value="His_Phos_1"/>
    <property type="match status" value="1"/>
</dbReference>